<dbReference type="Proteomes" id="UP000269226">
    <property type="component" value="Chromosome"/>
</dbReference>
<evidence type="ECO:0000256" key="2">
    <source>
        <dbReference type="ARBA" id="ARBA00023239"/>
    </source>
</evidence>
<proteinExistence type="inferred from homology"/>
<dbReference type="EC" id="4.2.1.126" evidence="8 12"/>
<sequence length="296" mass="32278">MIDLENLTTEKRNETTFDLDEMSIAEAARIMNQEDHKVAEAIEEQIEKIECVIEATIQTFKQNGRLIYMGAGTSGRLGVLDAAECVPTFGVTSEMVVGLIAGGEKAMTIAVEGAEDSTMLGTEDLKKINLTKHDMVIGIAASGRTPYVIGGLDYAKNMGAMTAALSCNKNAESSKHADYFIEVDCGPEFLTGSTRLKSGTAQKLILNMISTISMIGIGKVYNNLMVDVKPTNKKLVERSKRIIMQATEVDYQTAEKYFIKAQENVKLAIVMILTGSDLKEAQTKLNKADGFIKKTL</sequence>
<dbReference type="HAMAP" id="MF_00068">
    <property type="entry name" value="MurQ"/>
    <property type="match status" value="1"/>
</dbReference>
<evidence type="ECO:0000256" key="10">
    <source>
        <dbReference type="ARBA" id="ARBA00077905"/>
    </source>
</evidence>
<dbReference type="GO" id="GO:0046348">
    <property type="term" value="P:amino sugar catabolic process"/>
    <property type="evidence" value="ECO:0007669"/>
    <property type="project" value="InterPro"/>
</dbReference>
<comment type="pathway">
    <text evidence="12">Amino-sugar metabolism; N-acetylmuramate degradation.</text>
</comment>
<comment type="pathway">
    <text evidence="6">Cell wall biogenesis.</text>
</comment>
<evidence type="ECO:0000256" key="4">
    <source>
        <dbReference type="ARBA" id="ARBA00051747"/>
    </source>
</evidence>
<dbReference type="InterPro" id="IPR001347">
    <property type="entry name" value="SIS_dom"/>
</dbReference>
<dbReference type="InterPro" id="IPR046348">
    <property type="entry name" value="SIS_dom_sf"/>
</dbReference>
<dbReference type="GO" id="GO:0009254">
    <property type="term" value="P:peptidoglycan turnover"/>
    <property type="evidence" value="ECO:0007669"/>
    <property type="project" value="TreeGrafter"/>
</dbReference>
<evidence type="ECO:0000313" key="15">
    <source>
        <dbReference type="Proteomes" id="UP000269226"/>
    </source>
</evidence>
<dbReference type="SUPFAM" id="SSF53697">
    <property type="entry name" value="SIS domain"/>
    <property type="match status" value="1"/>
</dbReference>
<dbReference type="NCBIfam" id="NF009222">
    <property type="entry name" value="PRK12570.1"/>
    <property type="match status" value="1"/>
</dbReference>
<dbReference type="InterPro" id="IPR005486">
    <property type="entry name" value="Glucokinase_regulatory_CS"/>
</dbReference>
<dbReference type="RefSeq" id="WP_015695435.1">
    <property type="nucleotide sequence ID" value="NZ_AP018492.1"/>
</dbReference>
<dbReference type="GeneID" id="57044068"/>
<dbReference type="PANTHER" id="PTHR10088:SF4">
    <property type="entry name" value="GLUCOKINASE REGULATORY PROTEIN"/>
    <property type="match status" value="1"/>
</dbReference>
<dbReference type="GO" id="GO:0016803">
    <property type="term" value="F:ether hydrolase activity"/>
    <property type="evidence" value="ECO:0007669"/>
    <property type="project" value="TreeGrafter"/>
</dbReference>
<organism evidence="14 15">
    <name type="scientific">Melissococcus plutonius</name>
    <dbReference type="NCBI Taxonomy" id="33970"/>
    <lineage>
        <taxon>Bacteria</taxon>
        <taxon>Bacillati</taxon>
        <taxon>Bacillota</taxon>
        <taxon>Bacilli</taxon>
        <taxon>Lactobacillales</taxon>
        <taxon>Enterococcaceae</taxon>
        <taxon>Melissococcus</taxon>
    </lineage>
</organism>
<keyword evidence="2 12" id="KW-0456">Lyase</keyword>
<evidence type="ECO:0000256" key="3">
    <source>
        <dbReference type="ARBA" id="ARBA00023277"/>
    </source>
</evidence>
<dbReference type="NCBIfam" id="TIGR00274">
    <property type="entry name" value="N-acetylmuramic acid 6-phosphate etherase"/>
    <property type="match status" value="1"/>
</dbReference>
<feature type="domain" description="SIS" evidence="13">
    <location>
        <begin position="56"/>
        <end position="219"/>
    </location>
</feature>
<dbReference type="FunFam" id="3.40.50.10490:FF:000014">
    <property type="entry name" value="N-acetylmuramic acid 6-phosphate etherase"/>
    <property type="match status" value="1"/>
</dbReference>
<gene>
    <name evidence="12" type="primary">murQ</name>
    <name evidence="14" type="ORF">DAT561_1539</name>
</gene>
<evidence type="ECO:0000256" key="12">
    <source>
        <dbReference type="HAMAP-Rule" id="MF_00068"/>
    </source>
</evidence>
<evidence type="ECO:0000256" key="8">
    <source>
        <dbReference type="ARBA" id="ARBA00067056"/>
    </source>
</evidence>
<evidence type="ECO:0000256" key="6">
    <source>
        <dbReference type="ARBA" id="ARBA00060672"/>
    </source>
</evidence>
<dbReference type="FunFam" id="1.10.8.1080:FF:000001">
    <property type="entry name" value="N-acetylmuramic acid 6-phosphate etherase"/>
    <property type="match status" value="1"/>
</dbReference>
<dbReference type="AlphaFoldDB" id="A0A2Z5Y498"/>
<evidence type="ECO:0000256" key="7">
    <source>
        <dbReference type="ARBA" id="ARBA00061234"/>
    </source>
</evidence>
<dbReference type="InterPro" id="IPR040190">
    <property type="entry name" value="MURQ/GCKR"/>
</dbReference>
<evidence type="ECO:0000256" key="9">
    <source>
        <dbReference type="ARBA" id="ARBA00070061"/>
    </source>
</evidence>
<dbReference type="EMBL" id="AP018492">
    <property type="protein sequence ID" value="BBC61634.1"/>
    <property type="molecule type" value="Genomic_DNA"/>
</dbReference>
<comment type="pathway">
    <text evidence="5">Amino-sugar metabolism; 1,6-anhydro-N-acetylmuramate degradation.</text>
</comment>
<dbReference type="GO" id="GO:0097173">
    <property type="term" value="P:N-acetylmuramic acid catabolic process"/>
    <property type="evidence" value="ECO:0007669"/>
    <property type="project" value="UniProtKB-UniPathway"/>
</dbReference>
<dbReference type="PANTHER" id="PTHR10088">
    <property type="entry name" value="GLUCOKINASE REGULATORY PROTEIN"/>
    <property type="match status" value="1"/>
</dbReference>
<dbReference type="Pfam" id="PF22645">
    <property type="entry name" value="GKRP_SIS_N"/>
    <property type="match status" value="1"/>
</dbReference>
<evidence type="ECO:0000256" key="1">
    <source>
        <dbReference type="ARBA" id="ARBA00011738"/>
    </source>
</evidence>
<name>A0A2Z5Y498_9ENTE</name>
<keyword evidence="3 12" id="KW-0119">Carbohydrate metabolism</keyword>
<dbReference type="Gene3D" id="1.10.8.1080">
    <property type="match status" value="1"/>
</dbReference>
<evidence type="ECO:0000259" key="13">
    <source>
        <dbReference type="PROSITE" id="PS51464"/>
    </source>
</evidence>
<dbReference type="Gene3D" id="3.40.50.10490">
    <property type="entry name" value="Glucose-6-phosphate isomerase like protein, domain 1"/>
    <property type="match status" value="1"/>
</dbReference>
<feature type="active site" evidence="12">
    <location>
        <position position="115"/>
    </location>
</feature>
<dbReference type="CDD" id="cd05007">
    <property type="entry name" value="SIS_Etherase"/>
    <property type="match status" value="1"/>
</dbReference>
<evidence type="ECO:0000313" key="14">
    <source>
        <dbReference type="EMBL" id="BBC61634.1"/>
    </source>
</evidence>
<comment type="function">
    <text evidence="12">Specifically catalyzes the cleavage of the D-lactyl ether substituent of MurNAc 6-phosphate, producing GlcNAc 6-phosphate and D-lactate.</text>
</comment>
<comment type="similarity">
    <text evidence="7 12">Belongs to the GCKR-like family. MurNAc-6-P etherase subfamily.</text>
</comment>
<comment type="subunit">
    <text evidence="1 12">Homodimer.</text>
</comment>
<dbReference type="GO" id="GO:0097367">
    <property type="term" value="F:carbohydrate derivative binding"/>
    <property type="evidence" value="ECO:0007669"/>
    <property type="project" value="InterPro"/>
</dbReference>
<comment type="miscellaneous">
    <text evidence="12">A lyase-type mechanism (elimination/hydration) is suggested for the cleavage of the lactyl ether bond of MurNAc 6-phosphate, with the formation of an alpha,beta-unsaturated aldehyde intermediate with (E)-stereochemistry, followed by the syn addition of water to give product.</text>
</comment>
<dbReference type="PROSITE" id="PS51464">
    <property type="entry name" value="SIS"/>
    <property type="match status" value="1"/>
</dbReference>
<dbReference type="PROSITE" id="PS01272">
    <property type="entry name" value="GCKR"/>
    <property type="match status" value="1"/>
</dbReference>
<dbReference type="UniPathway" id="UPA00342"/>
<reference evidence="14 15" key="1">
    <citation type="submission" date="2018-01" db="EMBL/GenBank/DDBJ databases">
        <title>Whole genome sequence of Melissococcus plutonius DAT561.</title>
        <authorList>
            <person name="Okumura K."/>
            <person name="Takamatsu D."/>
            <person name="Okura M."/>
        </authorList>
    </citation>
    <scope>NUCLEOTIDE SEQUENCE [LARGE SCALE GENOMIC DNA]</scope>
    <source>
        <strain evidence="14 15">DAT561</strain>
    </source>
</reference>
<protein>
    <recommendedName>
        <fullName evidence="9 12">N-acetylmuramic acid 6-phosphate etherase</fullName>
        <shortName evidence="12">MurNAc-6-P etherase</shortName>
        <ecNumber evidence="8 12">4.2.1.126</ecNumber>
    </recommendedName>
    <alternativeName>
        <fullName evidence="11 12">N-acetylmuramic acid 6-phosphate hydrolase</fullName>
    </alternativeName>
    <alternativeName>
        <fullName evidence="10 12">N-acetylmuramic acid 6-phosphate lyase</fullName>
    </alternativeName>
</protein>
<dbReference type="GO" id="GO:0016835">
    <property type="term" value="F:carbon-oxygen lyase activity"/>
    <property type="evidence" value="ECO:0007669"/>
    <property type="project" value="UniProtKB-UniRule"/>
</dbReference>
<accession>A0A2Z5Y498</accession>
<dbReference type="InterPro" id="IPR005488">
    <property type="entry name" value="Etherase_MurQ"/>
</dbReference>
<comment type="catalytic activity">
    <reaction evidence="4 12">
        <text>N-acetyl-D-muramate 6-phosphate + H2O = N-acetyl-D-glucosamine 6-phosphate + (R)-lactate</text>
        <dbReference type="Rhea" id="RHEA:26410"/>
        <dbReference type="ChEBI" id="CHEBI:15377"/>
        <dbReference type="ChEBI" id="CHEBI:16004"/>
        <dbReference type="ChEBI" id="CHEBI:57513"/>
        <dbReference type="ChEBI" id="CHEBI:58722"/>
        <dbReference type="EC" id="4.2.1.126"/>
    </reaction>
</comment>
<evidence type="ECO:0000256" key="5">
    <source>
        <dbReference type="ARBA" id="ARBA00060595"/>
    </source>
</evidence>
<dbReference type="NCBIfam" id="NF003915">
    <property type="entry name" value="PRK05441.1"/>
    <property type="match status" value="1"/>
</dbReference>
<evidence type="ECO:0000256" key="11">
    <source>
        <dbReference type="ARBA" id="ARBA00084049"/>
    </source>
</evidence>
<feature type="active site" description="Proton donor" evidence="12">
    <location>
        <position position="84"/>
    </location>
</feature>